<dbReference type="InterPro" id="IPR036390">
    <property type="entry name" value="WH_DNA-bd_sf"/>
</dbReference>
<dbReference type="Proteomes" id="UP000036923">
    <property type="component" value="Unassembled WGS sequence"/>
</dbReference>
<dbReference type="EMBL" id="LGTC01000001">
    <property type="protein sequence ID" value="KNY28496.1"/>
    <property type="molecule type" value="Genomic_DNA"/>
</dbReference>
<dbReference type="PANTHER" id="PTHR42756">
    <property type="entry name" value="TRANSCRIPTIONAL REGULATOR, MARR"/>
    <property type="match status" value="1"/>
</dbReference>
<dbReference type="PROSITE" id="PS50995">
    <property type="entry name" value="HTH_MARR_2"/>
    <property type="match status" value="1"/>
</dbReference>
<evidence type="ECO:0000256" key="1">
    <source>
        <dbReference type="ARBA" id="ARBA00023015"/>
    </source>
</evidence>
<feature type="domain" description="HTH marR-type" evidence="4">
    <location>
        <begin position="1"/>
        <end position="135"/>
    </location>
</feature>
<name>A0A0L6JRM7_9FIRM</name>
<evidence type="ECO:0000313" key="6">
    <source>
        <dbReference type="Proteomes" id="UP000036923"/>
    </source>
</evidence>
<protein>
    <submittedName>
        <fullName evidence="5">Transcriptional regulator, MarR family</fullName>
    </submittedName>
</protein>
<keyword evidence="1" id="KW-0805">Transcription regulation</keyword>
<dbReference type="PANTHER" id="PTHR42756:SF1">
    <property type="entry name" value="TRANSCRIPTIONAL REPRESSOR OF EMRAB OPERON"/>
    <property type="match status" value="1"/>
</dbReference>
<sequence length="143" mass="17044">MEREKLVEKFLVFFPLIYKKLMKDIPASIISKQKFGLLQIIHNHDCNTMSYYSKKIMISKPNLTVMADKLIEENLIERTYDPNDRRVIILKITEKGKNMLEKHKIKIREVIVKKFDMLSDEEINRLNELVDEMESILTKMIKD</sequence>
<accession>A0A0L6JRM7</accession>
<gene>
    <name evidence="5" type="ORF">Bccel_3770</name>
</gene>
<dbReference type="GO" id="GO:0003700">
    <property type="term" value="F:DNA-binding transcription factor activity"/>
    <property type="evidence" value="ECO:0007669"/>
    <property type="project" value="InterPro"/>
</dbReference>
<keyword evidence="3" id="KW-0804">Transcription</keyword>
<keyword evidence="2" id="KW-0238">DNA-binding</keyword>
<dbReference type="STRING" id="398512.Bccel_3770"/>
<dbReference type="InterPro" id="IPR036388">
    <property type="entry name" value="WH-like_DNA-bd_sf"/>
</dbReference>
<dbReference type="SUPFAM" id="SSF46785">
    <property type="entry name" value="Winged helix' DNA-binding domain"/>
    <property type="match status" value="1"/>
</dbReference>
<organism evidence="5 6">
    <name type="scientific">Pseudobacteroides cellulosolvens ATCC 35603 = DSM 2933</name>
    <dbReference type="NCBI Taxonomy" id="398512"/>
    <lineage>
        <taxon>Bacteria</taxon>
        <taxon>Bacillati</taxon>
        <taxon>Bacillota</taxon>
        <taxon>Clostridia</taxon>
        <taxon>Eubacteriales</taxon>
        <taxon>Oscillospiraceae</taxon>
        <taxon>Pseudobacteroides</taxon>
    </lineage>
</organism>
<dbReference type="InterPro" id="IPR000835">
    <property type="entry name" value="HTH_MarR-typ"/>
</dbReference>
<dbReference type="GO" id="GO:0003677">
    <property type="term" value="F:DNA binding"/>
    <property type="evidence" value="ECO:0007669"/>
    <property type="project" value="UniProtKB-KW"/>
</dbReference>
<comment type="caution">
    <text evidence="5">The sequence shown here is derived from an EMBL/GenBank/DDBJ whole genome shotgun (WGS) entry which is preliminary data.</text>
</comment>
<dbReference type="AlphaFoldDB" id="A0A0L6JRM7"/>
<dbReference type="OrthoDB" id="166070at2"/>
<dbReference type="Gene3D" id="1.10.10.10">
    <property type="entry name" value="Winged helix-like DNA-binding domain superfamily/Winged helix DNA-binding domain"/>
    <property type="match status" value="1"/>
</dbReference>
<keyword evidence="6" id="KW-1185">Reference proteome</keyword>
<evidence type="ECO:0000256" key="3">
    <source>
        <dbReference type="ARBA" id="ARBA00023163"/>
    </source>
</evidence>
<evidence type="ECO:0000259" key="4">
    <source>
        <dbReference type="PROSITE" id="PS50995"/>
    </source>
</evidence>
<dbReference type="SMART" id="SM00347">
    <property type="entry name" value="HTH_MARR"/>
    <property type="match status" value="1"/>
</dbReference>
<dbReference type="PRINTS" id="PR00598">
    <property type="entry name" value="HTHMARR"/>
</dbReference>
<dbReference type="eggNOG" id="COG1846">
    <property type="taxonomic scope" value="Bacteria"/>
</dbReference>
<evidence type="ECO:0000313" key="5">
    <source>
        <dbReference type="EMBL" id="KNY28496.1"/>
    </source>
</evidence>
<proteinExistence type="predicted"/>
<reference evidence="6" key="1">
    <citation type="submission" date="2015-07" db="EMBL/GenBank/DDBJ databases">
        <title>Near-Complete Genome Sequence of the Cellulolytic Bacterium Bacteroides (Pseudobacteroides) cellulosolvens ATCC 35603.</title>
        <authorList>
            <person name="Dassa B."/>
            <person name="Utturkar S.M."/>
            <person name="Klingeman D.M."/>
            <person name="Hurt R.A."/>
            <person name="Keller M."/>
            <person name="Xu J."/>
            <person name="Reddy Y.H.K."/>
            <person name="Borovok I."/>
            <person name="Grinberg I.R."/>
            <person name="Lamed R."/>
            <person name="Zhivin O."/>
            <person name="Bayer E.A."/>
            <person name="Brown S.D."/>
        </authorList>
    </citation>
    <scope>NUCLEOTIDE SEQUENCE [LARGE SCALE GENOMIC DNA]</scope>
    <source>
        <strain evidence="6">DSM 2933</strain>
    </source>
</reference>
<evidence type="ECO:0000256" key="2">
    <source>
        <dbReference type="ARBA" id="ARBA00023125"/>
    </source>
</evidence>
<dbReference type="RefSeq" id="WP_050753613.1">
    <property type="nucleotide sequence ID" value="NZ_JQKC01000002.1"/>
</dbReference>
<dbReference type="Pfam" id="PF01047">
    <property type="entry name" value="MarR"/>
    <property type="match status" value="1"/>
</dbReference>